<dbReference type="GO" id="GO:1901135">
    <property type="term" value="P:carbohydrate derivative metabolic process"/>
    <property type="evidence" value="ECO:0007669"/>
    <property type="project" value="InterPro"/>
</dbReference>
<dbReference type="SUPFAM" id="SSF53697">
    <property type="entry name" value="SIS domain"/>
    <property type="match status" value="1"/>
</dbReference>
<dbReference type="RefSeq" id="WP_085302565.1">
    <property type="nucleotide sequence ID" value="NZ_AP022594.1"/>
</dbReference>
<evidence type="ECO:0000313" key="1">
    <source>
        <dbReference type="EMBL" id="OSC34897.1"/>
    </source>
</evidence>
<protein>
    <submittedName>
        <fullName evidence="1">TobH protein</fullName>
    </submittedName>
</protein>
<proteinExistence type="predicted"/>
<organism evidence="1 2">
    <name type="scientific">Mycolicibacillus koreensis</name>
    <dbReference type="NCBI Taxonomy" id="1069220"/>
    <lineage>
        <taxon>Bacteria</taxon>
        <taxon>Bacillati</taxon>
        <taxon>Actinomycetota</taxon>
        <taxon>Actinomycetes</taxon>
        <taxon>Mycobacteriales</taxon>
        <taxon>Mycobacteriaceae</taxon>
        <taxon>Mycolicibacillus</taxon>
    </lineage>
</organism>
<dbReference type="InterPro" id="IPR046348">
    <property type="entry name" value="SIS_dom_sf"/>
</dbReference>
<dbReference type="AlphaFoldDB" id="A0A7I7SFJ2"/>
<dbReference type="Proteomes" id="UP000193577">
    <property type="component" value="Unassembled WGS sequence"/>
</dbReference>
<gene>
    <name evidence="1" type="ORF">B8W67_05090</name>
</gene>
<dbReference type="GO" id="GO:0097367">
    <property type="term" value="F:carbohydrate derivative binding"/>
    <property type="evidence" value="ECO:0007669"/>
    <property type="project" value="InterPro"/>
</dbReference>
<dbReference type="EMBL" id="NCXO01000007">
    <property type="protein sequence ID" value="OSC34897.1"/>
    <property type="molecule type" value="Genomic_DNA"/>
</dbReference>
<evidence type="ECO:0000313" key="2">
    <source>
        <dbReference type="Proteomes" id="UP000193577"/>
    </source>
</evidence>
<sequence length="373" mass="37035">MSLPQPLIDLDDGDGLLTADAEGLLRAAAMAGAQVRSTAEAVAEGALADIGGRDPARTLIWVGGRGTASSAGALLAALLGGSAGQPVIAVGEVPPWIGPLDVLVVAGDDPGDPVLVAAVALGVRRGARVVIVAPSEGPLRDAGAGRAAVLAPRVAVPEPLRLSGYLAAGLAVAGAVDARIGPDLAALADALDGEALRSSAGRDLVTNPAKTLVQRMAGHQVVLAGDDAATVALARHGSAVVLRLGRTAVAATGLADAIAATHGGPDPTASIFHDEQIDGPLPPRLRVLALTLSEQRTLSAARIAGRPGVEMVAAGDIAEQTEAREGDQEGDRVAADPLIEAGTVPVEQQLGVLAVRLEMAAVYLGLGAGMDGG</sequence>
<keyword evidence="2" id="KW-1185">Reference proteome</keyword>
<reference evidence="1 2" key="1">
    <citation type="submission" date="2017-04" db="EMBL/GenBank/DDBJ databases">
        <title>The new phylogeny of genus Mycobacterium.</title>
        <authorList>
            <person name="Tortoli E."/>
            <person name="Trovato A."/>
            <person name="Cirillo D.M."/>
        </authorList>
    </citation>
    <scope>NUCLEOTIDE SEQUENCE [LARGE SCALE GENOMIC DNA]</scope>
    <source>
        <strain evidence="1 2">KCTC 19819</strain>
    </source>
</reference>
<accession>A0A7I7SFJ2</accession>
<comment type="caution">
    <text evidence="1">The sequence shown here is derived from an EMBL/GenBank/DDBJ whole genome shotgun (WGS) entry which is preliminary data.</text>
</comment>
<name>A0A7I7SFJ2_9MYCO</name>